<name>A0ABQ7UFM3_SOLTU</name>
<reference evidence="2 3" key="1">
    <citation type="journal article" date="2021" name="bioRxiv">
        <title>Chromosome-scale and haplotype-resolved genome assembly of a tetraploid potato cultivar.</title>
        <authorList>
            <person name="Sun H."/>
            <person name="Jiao W.-B."/>
            <person name="Krause K."/>
            <person name="Campoy J.A."/>
            <person name="Goel M."/>
            <person name="Folz-Donahue K."/>
            <person name="Kukat C."/>
            <person name="Huettel B."/>
            <person name="Schneeberger K."/>
        </authorList>
    </citation>
    <scope>NUCLEOTIDE SEQUENCE [LARGE SCALE GENOMIC DNA]</scope>
    <source>
        <strain evidence="2">SolTubOtavaFocal</strain>
        <tissue evidence="2">Leaves</tissue>
    </source>
</reference>
<comment type="caution">
    <text evidence="2">The sequence shown here is derived from an EMBL/GenBank/DDBJ whole genome shotgun (WGS) entry which is preliminary data.</text>
</comment>
<organism evidence="2 3">
    <name type="scientific">Solanum tuberosum</name>
    <name type="common">Potato</name>
    <dbReference type="NCBI Taxonomy" id="4113"/>
    <lineage>
        <taxon>Eukaryota</taxon>
        <taxon>Viridiplantae</taxon>
        <taxon>Streptophyta</taxon>
        <taxon>Embryophyta</taxon>
        <taxon>Tracheophyta</taxon>
        <taxon>Spermatophyta</taxon>
        <taxon>Magnoliopsida</taxon>
        <taxon>eudicotyledons</taxon>
        <taxon>Gunneridae</taxon>
        <taxon>Pentapetalae</taxon>
        <taxon>asterids</taxon>
        <taxon>lamiids</taxon>
        <taxon>Solanales</taxon>
        <taxon>Solanaceae</taxon>
        <taxon>Solanoideae</taxon>
        <taxon>Solaneae</taxon>
        <taxon>Solanum</taxon>
    </lineage>
</organism>
<sequence length="246" mass="28173">MSQSPSPSKKMLDSLYEIDHIAFYTSSCAPSPTKVSTIPTVNTIEPHRPTPQSPIDQNDPAPSFQPGRYPSVLYDYLFKGDLPENRYSESNTLAAKPIFDRTPEVGLPPSSGSEDDEKDNTPLRWALQRRMVHITKMGKEEVVEETPTRKPSTMGAIQKLMSDVMKARKTSTTEIRRRRESGVEELVIPDEGVVNISNEHSESDTVSEDVTMEIELRRKRNWERRRENQSLRIHLLKRMTLYQKET</sequence>
<evidence type="ECO:0000256" key="1">
    <source>
        <dbReference type="SAM" id="MobiDB-lite"/>
    </source>
</evidence>
<dbReference type="Proteomes" id="UP000826656">
    <property type="component" value="Unassembled WGS sequence"/>
</dbReference>
<evidence type="ECO:0000313" key="2">
    <source>
        <dbReference type="EMBL" id="KAH0748377.1"/>
    </source>
</evidence>
<evidence type="ECO:0000313" key="3">
    <source>
        <dbReference type="Proteomes" id="UP000826656"/>
    </source>
</evidence>
<feature type="region of interest" description="Disordered" evidence="1">
    <location>
        <begin position="93"/>
        <end position="120"/>
    </location>
</feature>
<protein>
    <submittedName>
        <fullName evidence="2">Uncharacterized protein</fullName>
    </submittedName>
</protein>
<accession>A0ABQ7UFM3</accession>
<keyword evidence="3" id="KW-1185">Reference proteome</keyword>
<feature type="compositionally biased region" description="Polar residues" evidence="1">
    <location>
        <begin position="30"/>
        <end position="43"/>
    </location>
</feature>
<proteinExistence type="predicted"/>
<feature type="region of interest" description="Disordered" evidence="1">
    <location>
        <begin position="30"/>
        <end position="65"/>
    </location>
</feature>
<gene>
    <name evidence="2" type="ORF">KY290_027609</name>
</gene>
<dbReference type="EMBL" id="JAIVGD010000019">
    <property type="protein sequence ID" value="KAH0748377.1"/>
    <property type="molecule type" value="Genomic_DNA"/>
</dbReference>